<dbReference type="SUPFAM" id="SSF46689">
    <property type="entry name" value="Homeodomain-like"/>
    <property type="match status" value="1"/>
</dbReference>
<dbReference type="InterPro" id="IPR009057">
    <property type="entry name" value="Homeodomain-like_sf"/>
</dbReference>
<evidence type="ECO:0000256" key="1">
    <source>
        <dbReference type="ARBA" id="ARBA00023125"/>
    </source>
</evidence>
<dbReference type="PROSITE" id="PS50977">
    <property type="entry name" value="HTH_TETR_2"/>
    <property type="match status" value="1"/>
</dbReference>
<evidence type="ECO:0000313" key="4">
    <source>
        <dbReference type="EMBL" id="QBR47490.1"/>
    </source>
</evidence>
<dbReference type="InterPro" id="IPR001647">
    <property type="entry name" value="HTH_TetR"/>
</dbReference>
<keyword evidence="1 2" id="KW-0238">DNA-binding</keyword>
<accession>A0ABX5SJF5</accession>
<reference evidence="4 5" key="1">
    <citation type="submission" date="2019-03" db="EMBL/GenBank/DDBJ databases">
        <title>Complete Genome Sequence of Leuconostoc kimchii strain NKJ218 Isolated from Homemade Kimchi.</title>
        <authorList>
            <person name="Jung J.Y."/>
            <person name="Jin H.M."/>
            <person name="Jung J.-W."/>
            <person name="Lee S.-Y."/>
            <person name="Ryu B.-G."/>
            <person name="Han S.-S."/>
            <person name="Kang H.K."/>
            <person name="Choi H.W."/>
            <person name="Chung E.J."/>
            <person name="Choi K.-M."/>
        </authorList>
    </citation>
    <scope>NUCLEOTIDE SEQUENCE [LARGE SCALE GENOMIC DNA]</scope>
    <source>
        <strain evidence="4 5">NKJ218</strain>
    </source>
</reference>
<sequence length="175" mass="20664">MPTKTFLNLSSEKQHKLYDAMYREFSDHVLAESKVSNIVTAAQISRGSFYTYFDDLEDAYRWVLNDVILDIHKNIDRQDILSTTEDFILNAKTSQHFDFLKHYYVVNESLLQKKRGKLTSRDFSLPDSHSTNQDISQWLLVQSVHQLIREFFLDPDKQTCIISTLHTLDTWRREV</sequence>
<evidence type="ECO:0000313" key="5">
    <source>
        <dbReference type="Proteomes" id="UP000295756"/>
    </source>
</evidence>
<protein>
    <submittedName>
        <fullName evidence="4">TetR/AcrR family transcriptional regulator</fullName>
    </submittedName>
</protein>
<name>A0ABX5SJF5_9LACO</name>
<dbReference type="EMBL" id="CP037939">
    <property type="protein sequence ID" value="QBR47490.1"/>
    <property type="molecule type" value="Genomic_DNA"/>
</dbReference>
<gene>
    <name evidence="4" type="ORF">EW139_04900</name>
</gene>
<feature type="domain" description="HTH tetR-type" evidence="3">
    <location>
        <begin position="11"/>
        <end position="71"/>
    </location>
</feature>
<feature type="DNA-binding region" description="H-T-H motif" evidence="2">
    <location>
        <begin position="34"/>
        <end position="53"/>
    </location>
</feature>
<evidence type="ECO:0000256" key="2">
    <source>
        <dbReference type="PROSITE-ProRule" id="PRU00335"/>
    </source>
</evidence>
<dbReference type="Proteomes" id="UP000295756">
    <property type="component" value="Chromosome"/>
</dbReference>
<organism evidence="4 5">
    <name type="scientific">Leuconostoc kimchii</name>
    <dbReference type="NCBI Taxonomy" id="136609"/>
    <lineage>
        <taxon>Bacteria</taxon>
        <taxon>Bacillati</taxon>
        <taxon>Bacillota</taxon>
        <taxon>Bacilli</taxon>
        <taxon>Lactobacillales</taxon>
        <taxon>Lactobacillaceae</taxon>
        <taxon>Leuconostoc</taxon>
    </lineage>
</organism>
<dbReference type="RefSeq" id="WP_013102309.1">
    <property type="nucleotide sequence ID" value="NZ_CP037939.1"/>
</dbReference>
<evidence type="ECO:0000259" key="3">
    <source>
        <dbReference type="PROSITE" id="PS50977"/>
    </source>
</evidence>
<dbReference type="Gene3D" id="1.10.357.10">
    <property type="entry name" value="Tetracycline Repressor, domain 2"/>
    <property type="match status" value="1"/>
</dbReference>
<proteinExistence type="predicted"/>
<keyword evidence="5" id="KW-1185">Reference proteome</keyword>